<reference evidence="1" key="1">
    <citation type="submission" date="2023-10" db="EMBL/GenBank/DDBJ databases">
        <authorList>
            <person name="Chen Y."/>
            <person name="Shah S."/>
            <person name="Dougan E. K."/>
            <person name="Thang M."/>
            <person name="Chan C."/>
        </authorList>
    </citation>
    <scope>NUCLEOTIDE SEQUENCE [LARGE SCALE GENOMIC DNA]</scope>
</reference>
<organism evidence="1 2">
    <name type="scientific">Prorocentrum cordatum</name>
    <dbReference type="NCBI Taxonomy" id="2364126"/>
    <lineage>
        <taxon>Eukaryota</taxon>
        <taxon>Sar</taxon>
        <taxon>Alveolata</taxon>
        <taxon>Dinophyceae</taxon>
        <taxon>Prorocentrales</taxon>
        <taxon>Prorocentraceae</taxon>
        <taxon>Prorocentrum</taxon>
    </lineage>
</organism>
<dbReference type="EMBL" id="CAUYUJ010014225">
    <property type="protein sequence ID" value="CAK0838446.1"/>
    <property type="molecule type" value="Genomic_DNA"/>
</dbReference>
<dbReference type="Proteomes" id="UP001189429">
    <property type="component" value="Unassembled WGS sequence"/>
</dbReference>
<comment type="caution">
    <text evidence="1">The sequence shown here is derived from an EMBL/GenBank/DDBJ whole genome shotgun (WGS) entry which is preliminary data.</text>
</comment>
<evidence type="ECO:0000313" key="2">
    <source>
        <dbReference type="Proteomes" id="UP001189429"/>
    </source>
</evidence>
<evidence type="ECO:0000313" key="1">
    <source>
        <dbReference type="EMBL" id="CAK0838446.1"/>
    </source>
</evidence>
<gene>
    <name evidence="1" type="ORF">PCOR1329_LOCUS34392</name>
</gene>
<protein>
    <submittedName>
        <fullName evidence="1">Uncharacterized protein</fullName>
    </submittedName>
</protein>
<sequence>MSLALADDVELLAGEDVGQLMSLKQHLANDPPEGTSQGGRDRCRRAVAGEGMLEHHRHQVSRHASCCCQAQATVLSTLVRGQAGFALVRSITASRSLRAVIFCMDLLGSLVLATALCSASGGGRGRRRVASPAAII</sequence>
<name>A0ABN9T0J8_9DINO</name>
<proteinExistence type="predicted"/>
<accession>A0ABN9T0J8</accession>
<keyword evidence="2" id="KW-1185">Reference proteome</keyword>